<evidence type="ECO:0000256" key="5">
    <source>
        <dbReference type="ARBA" id="ARBA00022989"/>
    </source>
</evidence>
<evidence type="ECO:0008006" key="11">
    <source>
        <dbReference type="Google" id="ProtNLM"/>
    </source>
</evidence>
<dbReference type="Pfam" id="PF02949">
    <property type="entry name" value="7tm_6"/>
    <property type="match status" value="1"/>
</dbReference>
<comment type="subcellular location">
    <subcellularLocation>
        <location evidence="1">Membrane</location>
        <topology evidence="1">Multi-pass membrane protein</topology>
    </subcellularLocation>
</comment>
<name>A0A653CPB5_CALMS</name>
<dbReference type="EMBL" id="CAACVG010008428">
    <property type="protein sequence ID" value="VEN49768.1"/>
    <property type="molecule type" value="Genomic_DNA"/>
</dbReference>
<keyword evidence="8" id="KW-0807">Transducer</keyword>
<keyword evidence="5" id="KW-1133">Transmembrane helix</keyword>
<keyword evidence="6" id="KW-0472">Membrane</keyword>
<evidence type="ECO:0000313" key="9">
    <source>
        <dbReference type="EMBL" id="VEN49768.1"/>
    </source>
</evidence>
<keyword evidence="4" id="KW-0552">Olfaction</keyword>
<evidence type="ECO:0000313" key="10">
    <source>
        <dbReference type="Proteomes" id="UP000410492"/>
    </source>
</evidence>
<keyword evidence="7" id="KW-0675">Receptor</keyword>
<dbReference type="AlphaFoldDB" id="A0A653CPB5"/>
<dbReference type="GO" id="GO:0016020">
    <property type="term" value="C:membrane"/>
    <property type="evidence" value="ECO:0007669"/>
    <property type="project" value="UniProtKB-SubCell"/>
</dbReference>
<dbReference type="GO" id="GO:0007165">
    <property type="term" value="P:signal transduction"/>
    <property type="evidence" value="ECO:0007669"/>
    <property type="project" value="UniProtKB-KW"/>
</dbReference>
<evidence type="ECO:0000256" key="1">
    <source>
        <dbReference type="ARBA" id="ARBA00004141"/>
    </source>
</evidence>
<evidence type="ECO:0000256" key="7">
    <source>
        <dbReference type="ARBA" id="ARBA00023170"/>
    </source>
</evidence>
<evidence type="ECO:0000256" key="2">
    <source>
        <dbReference type="ARBA" id="ARBA00022606"/>
    </source>
</evidence>
<dbReference type="GO" id="GO:0005549">
    <property type="term" value="F:odorant binding"/>
    <property type="evidence" value="ECO:0007669"/>
    <property type="project" value="InterPro"/>
</dbReference>
<gene>
    <name evidence="9" type="ORF">CALMAC_LOCUS10776</name>
</gene>
<dbReference type="GO" id="GO:0004984">
    <property type="term" value="F:olfactory receptor activity"/>
    <property type="evidence" value="ECO:0007669"/>
    <property type="project" value="InterPro"/>
</dbReference>
<keyword evidence="3" id="KW-0812">Transmembrane</keyword>
<keyword evidence="2" id="KW-0716">Sensory transduction</keyword>
<organism evidence="9 10">
    <name type="scientific">Callosobruchus maculatus</name>
    <name type="common">Southern cowpea weevil</name>
    <name type="synonym">Pulse bruchid</name>
    <dbReference type="NCBI Taxonomy" id="64391"/>
    <lineage>
        <taxon>Eukaryota</taxon>
        <taxon>Metazoa</taxon>
        <taxon>Ecdysozoa</taxon>
        <taxon>Arthropoda</taxon>
        <taxon>Hexapoda</taxon>
        <taxon>Insecta</taxon>
        <taxon>Pterygota</taxon>
        <taxon>Neoptera</taxon>
        <taxon>Endopterygota</taxon>
        <taxon>Coleoptera</taxon>
        <taxon>Polyphaga</taxon>
        <taxon>Cucujiformia</taxon>
        <taxon>Chrysomeloidea</taxon>
        <taxon>Chrysomelidae</taxon>
        <taxon>Bruchinae</taxon>
        <taxon>Bruchini</taxon>
        <taxon>Callosobruchus</taxon>
    </lineage>
</organism>
<keyword evidence="10" id="KW-1185">Reference proteome</keyword>
<evidence type="ECO:0000256" key="8">
    <source>
        <dbReference type="ARBA" id="ARBA00023224"/>
    </source>
</evidence>
<evidence type="ECO:0000256" key="6">
    <source>
        <dbReference type="ARBA" id="ARBA00023136"/>
    </source>
</evidence>
<protein>
    <recommendedName>
        <fullName evidence="11">Odorant receptor</fullName>
    </recommendedName>
</protein>
<feature type="non-terminal residue" evidence="9">
    <location>
        <position position="136"/>
    </location>
</feature>
<dbReference type="InterPro" id="IPR004117">
    <property type="entry name" value="7tm6_olfct_rcpt"/>
</dbReference>
<proteinExistence type="predicted"/>
<sequence length="136" mass="16393">MKSLIEITKHFWAMENYDIIVRKTRKGRITYTWIIFSFILSGCVKRHLNVRETGLYFPQWAPKHIWVLVQDIAAEWGLLGFISSDILFRTLLIQLTVQLKMLNRNLLKLYDFEEDDEKMVQNKFRECVEHYVILIR</sequence>
<accession>A0A653CPB5</accession>
<reference evidence="9 10" key="1">
    <citation type="submission" date="2019-01" db="EMBL/GenBank/DDBJ databases">
        <authorList>
            <person name="Sayadi A."/>
        </authorList>
    </citation>
    <scope>NUCLEOTIDE SEQUENCE [LARGE SCALE GENOMIC DNA]</scope>
</reference>
<evidence type="ECO:0000256" key="3">
    <source>
        <dbReference type="ARBA" id="ARBA00022692"/>
    </source>
</evidence>
<evidence type="ECO:0000256" key="4">
    <source>
        <dbReference type="ARBA" id="ARBA00022725"/>
    </source>
</evidence>
<dbReference type="Proteomes" id="UP000410492">
    <property type="component" value="Unassembled WGS sequence"/>
</dbReference>